<reference evidence="1" key="1">
    <citation type="submission" date="2013-07" db="EMBL/GenBank/DDBJ databases">
        <title>The genome of Eucalyptus grandis.</title>
        <authorList>
            <person name="Schmutz J."/>
            <person name="Hayes R."/>
            <person name="Myburg A."/>
            <person name="Tuskan G."/>
            <person name="Grattapaglia D."/>
            <person name="Rokhsar D.S."/>
        </authorList>
    </citation>
    <scope>NUCLEOTIDE SEQUENCE</scope>
    <source>
        <tissue evidence="1">Leaf extractions</tissue>
    </source>
</reference>
<dbReference type="EMBL" id="KK198757">
    <property type="protein sequence ID" value="KCW72177.1"/>
    <property type="molecule type" value="Genomic_DNA"/>
</dbReference>
<gene>
    <name evidence="1" type="ORF">EUGRSUZ_E00631</name>
</gene>
<dbReference type="Gramene" id="KCW72177">
    <property type="protein sequence ID" value="KCW72177"/>
    <property type="gene ID" value="EUGRSUZ_E00631"/>
</dbReference>
<evidence type="ECO:0000313" key="1">
    <source>
        <dbReference type="EMBL" id="KCW72177.1"/>
    </source>
</evidence>
<name>A0A059C1C5_EUCGR</name>
<protein>
    <submittedName>
        <fullName evidence="1">Uncharacterized protein</fullName>
    </submittedName>
</protein>
<sequence length="66" mass="7687">MSSLRGWRPLKDQAFNALITNCLHRADKFECMKPGRYTMHFQLASSFTLKFLYFNISGTRNTLPTL</sequence>
<proteinExistence type="predicted"/>
<organism evidence="1">
    <name type="scientific">Eucalyptus grandis</name>
    <name type="common">Flooded gum</name>
    <dbReference type="NCBI Taxonomy" id="71139"/>
    <lineage>
        <taxon>Eukaryota</taxon>
        <taxon>Viridiplantae</taxon>
        <taxon>Streptophyta</taxon>
        <taxon>Embryophyta</taxon>
        <taxon>Tracheophyta</taxon>
        <taxon>Spermatophyta</taxon>
        <taxon>Magnoliopsida</taxon>
        <taxon>eudicotyledons</taxon>
        <taxon>Gunneridae</taxon>
        <taxon>Pentapetalae</taxon>
        <taxon>rosids</taxon>
        <taxon>malvids</taxon>
        <taxon>Myrtales</taxon>
        <taxon>Myrtaceae</taxon>
        <taxon>Myrtoideae</taxon>
        <taxon>Eucalypteae</taxon>
        <taxon>Eucalyptus</taxon>
    </lineage>
</organism>
<dbReference type="InParanoid" id="A0A059C1C5"/>
<dbReference type="AlphaFoldDB" id="A0A059C1C5"/>
<accession>A0A059C1C5</accession>